<dbReference type="GO" id="GO:0009279">
    <property type="term" value="C:cell outer membrane"/>
    <property type="evidence" value="ECO:0007669"/>
    <property type="project" value="UniProtKB-SubCell"/>
</dbReference>
<dbReference type="NCBIfam" id="TIGR04057">
    <property type="entry name" value="SusC_RagA_signa"/>
    <property type="match status" value="1"/>
</dbReference>
<evidence type="ECO:0000256" key="9">
    <source>
        <dbReference type="RuleBase" id="RU003357"/>
    </source>
</evidence>
<dbReference type="Pfam" id="PF13715">
    <property type="entry name" value="CarbopepD_reg_2"/>
    <property type="match status" value="1"/>
</dbReference>
<protein>
    <submittedName>
        <fullName evidence="13">TonB-dependent receptor</fullName>
    </submittedName>
</protein>
<dbReference type="NCBIfam" id="TIGR04056">
    <property type="entry name" value="OMP_RagA_SusC"/>
    <property type="match status" value="1"/>
</dbReference>
<feature type="chain" id="PRO_5041737048" evidence="10">
    <location>
        <begin position="28"/>
        <end position="1034"/>
    </location>
</feature>
<dbReference type="Gene3D" id="2.60.40.1120">
    <property type="entry name" value="Carboxypeptidase-like, regulatory domain"/>
    <property type="match status" value="1"/>
</dbReference>
<feature type="domain" description="TonB-dependent receptor-like beta-barrel" evidence="11">
    <location>
        <begin position="387"/>
        <end position="997"/>
    </location>
</feature>
<dbReference type="Gene3D" id="2.170.130.10">
    <property type="entry name" value="TonB-dependent receptor, plug domain"/>
    <property type="match status" value="1"/>
</dbReference>
<dbReference type="InterPro" id="IPR008969">
    <property type="entry name" value="CarboxyPept-like_regulatory"/>
</dbReference>
<comment type="caution">
    <text evidence="13">The sequence shown here is derived from an EMBL/GenBank/DDBJ whole genome shotgun (WGS) entry which is preliminary data.</text>
</comment>
<dbReference type="SUPFAM" id="SSF49464">
    <property type="entry name" value="Carboxypeptidase regulatory domain-like"/>
    <property type="match status" value="1"/>
</dbReference>
<dbReference type="PROSITE" id="PS52016">
    <property type="entry name" value="TONB_DEPENDENT_REC_3"/>
    <property type="match status" value="1"/>
</dbReference>
<evidence type="ECO:0000256" key="10">
    <source>
        <dbReference type="SAM" id="SignalP"/>
    </source>
</evidence>
<evidence type="ECO:0000259" key="12">
    <source>
        <dbReference type="Pfam" id="PF07715"/>
    </source>
</evidence>
<dbReference type="InterPro" id="IPR023996">
    <property type="entry name" value="TonB-dep_OMP_SusC/RagA"/>
</dbReference>
<dbReference type="InterPro" id="IPR012910">
    <property type="entry name" value="Plug_dom"/>
</dbReference>
<keyword evidence="3 8" id="KW-1134">Transmembrane beta strand</keyword>
<evidence type="ECO:0000256" key="3">
    <source>
        <dbReference type="ARBA" id="ARBA00022452"/>
    </source>
</evidence>
<keyword evidence="4 8" id="KW-0812">Transmembrane</keyword>
<dbReference type="AlphaFoldDB" id="A0AA92UDL2"/>
<keyword evidence="5 9" id="KW-0798">TonB box</keyword>
<keyword evidence="13" id="KW-0675">Receptor</keyword>
<evidence type="ECO:0000256" key="2">
    <source>
        <dbReference type="ARBA" id="ARBA00022448"/>
    </source>
</evidence>
<dbReference type="InterPro" id="IPR037066">
    <property type="entry name" value="Plug_dom_sf"/>
</dbReference>
<dbReference type="RefSeq" id="WP_118150834.1">
    <property type="nucleotide sequence ID" value="NZ_QSAV01000001.1"/>
</dbReference>
<evidence type="ECO:0000259" key="11">
    <source>
        <dbReference type="Pfam" id="PF00593"/>
    </source>
</evidence>
<keyword evidence="10" id="KW-0732">Signal</keyword>
<evidence type="ECO:0000256" key="6">
    <source>
        <dbReference type="ARBA" id="ARBA00023136"/>
    </source>
</evidence>
<dbReference type="FunFam" id="2.170.130.10:FF:000003">
    <property type="entry name" value="SusC/RagA family TonB-linked outer membrane protein"/>
    <property type="match status" value="1"/>
</dbReference>
<dbReference type="SUPFAM" id="SSF56935">
    <property type="entry name" value="Porins"/>
    <property type="match status" value="1"/>
</dbReference>
<dbReference type="FunFam" id="2.60.40.1120:FF:000003">
    <property type="entry name" value="Outer membrane protein Omp121"/>
    <property type="match status" value="1"/>
</dbReference>
<keyword evidence="6 8" id="KW-0472">Membrane</keyword>
<evidence type="ECO:0000313" key="14">
    <source>
        <dbReference type="Proteomes" id="UP000285776"/>
    </source>
</evidence>
<comment type="subcellular location">
    <subcellularLocation>
        <location evidence="1 8">Cell outer membrane</location>
        <topology evidence="1 8">Multi-pass membrane protein</topology>
    </subcellularLocation>
</comment>
<accession>A0AA92UDL2</accession>
<dbReference type="Proteomes" id="UP000285776">
    <property type="component" value="Unassembled WGS sequence"/>
</dbReference>
<evidence type="ECO:0000256" key="7">
    <source>
        <dbReference type="ARBA" id="ARBA00023237"/>
    </source>
</evidence>
<evidence type="ECO:0000256" key="1">
    <source>
        <dbReference type="ARBA" id="ARBA00004571"/>
    </source>
</evidence>
<dbReference type="InterPro" id="IPR023997">
    <property type="entry name" value="TonB-dep_OMP_SusC/RagA_CS"/>
</dbReference>
<feature type="signal peptide" evidence="10">
    <location>
        <begin position="1"/>
        <end position="27"/>
    </location>
</feature>
<dbReference type="InterPro" id="IPR036942">
    <property type="entry name" value="Beta-barrel_TonB_sf"/>
</dbReference>
<comment type="similarity">
    <text evidence="8 9">Belongs to the TonB-dependent receptor family.</text>
</comment>
<evidence type="ECO:0000313" key="13">
    <source>
        <dbReference type="EMBL" id="RGW83062.1"/>
    </source>
</evidence>
<gene>
    <name evidence="13" type="ORF">DWV53_00290</name>
</gene>
<keyword evidence="7 8" id="KW-0998">Cell outer membrane</keyword>
<dbReference type="Gene3D" id="2.40.170.20">
    <property type="entry name" value="TonB-dependent receptor, beta-barrel domain"/>
    <property type="match status" value="1"/>
</dbReference>
<evidence type="ECO:0000256" key="4">
    <source>
        <dbReference type="ARBA" id="ARBA00022692"/>
    </source>
</evidence>
<name>A0AA92UDL2_9BACT</name>
<dbReference type="Pfam" id="PF00593">
    <property type="entry name" value="TonB_dep_Rec_b-barrel"/>
    <property type="match status" value="1"/>
</dbReference>
<proteinExistence type="inferred from homology"/>
<dbReference type="InterPro" id="IPR000531">
    <property type="entry name" value="Beta-barrel_TonB"/>
</dbReference>
<keyword evidence="2 8" id="KW-0813">Transport</keyword>
<feature type="domain" description="TonB-dependent receptor plug" evidence="12">
    <location>
        <begin position="121"/>
        <end position="228"/>
    </location>
</feature>
<dbReference type="EMBL" id="QSAV01000001">
    <property type="protein sequence ID" value="RGW83062.1"/>
    <property type="molecule type" value="Genomic_DNA"/>
</dbReference>
<dbReference type="InterPro" id="IPR039426">
    <property type="entry name" value="TonB-dep_rcpt-like"/>
</dbReference>
<dbReference type="Pfam" id="PF07715">
    <property type="entry name" value="Plug"/>
    <property type="match status" value="1"/>
</dbReference>
<reference evidence="13 14" key="1">
    <citation type="submission" date="2018-08" db="EMBL/GenBank/DDBJ databases">
        <title>A genome reference for cultivated species of the human gut microbiota.</title>
        <authorList>
            <person name="Zou Y."/>
            <person name="Xue W."/>
            <person name="Luo G."/>
        </authorList>
    </citation>
    <scope>NUCLEOTIDE SEQUENCE [LARGE SCALE GENOMIC DNA]</scope>
    <source>
        <strain evidence="13 14">AF10-17</strain>
    </source>
</reference>
<organism evidence="13 14">
    <name type="scientific">Segatella copri</name>
    <dbReference type="NCBI Taxonomy" id="165179"/>
    <lineage>
        <taxon>Bacteria</taxon>
        <taxon>Pseudomonadati</taxon>
        <taxon>Bacteroidota</taxon>
        <taxon>Bacteroidia</taxon>
        <taxon>Bacteroidales</taxon>
        <taxon>Prevotellaceae</taxon>
        <taxon>Segatella</taxon>
    </lineage>
</organism>
<evidence type="ECO:0000256" key="8">
    <source>
        <dbReference type="PROSITE-ProRule" id="PRU01360"/>
    </source>
</evidence>
<sequence>MIEQVFTFKRTAALCLVGAFCSLNAQAQKITVKGSIVDGTGEPLIGATVKVKGDATSGVISDMDGNFQIAVPSENSSLVITYIGMESKTIKVGKKRQFKITLTDDNTLGEVVVVGYGQQKKASVVGSIAQTDAKTLNRHAGVSSLGQALTGNLPGVVTFSSTGMPGEEDPKIVIRTQTSINGSNDPLVLVDGVERAMNTVDLSSVESISVLKDASATAVYGVKGGNGVILITTKRGKEGKAAVHVKANATMKVVSKLPEKYDSYDTFRLLNRVVERELNISDEKSWGSYKPMAIIDKYRNPANAEEWDRYPNVDWQKELFNNTAMSYNASVDVSGGTKLVKYFAAVDFSHEGDLFKDFTSGRGYKSGFGYNRINMRANLDFNLTKTTLFSTNLFGSNGVRHFPWDKASDSSAYWASVYHAAPDAMRPIYSDGTYGYYGPRKADCPNSVMSLARSGVENRTNTQITTDFILTQKLDFLTKGLKFVAKVSLDNTMVEEKRGISDQYMDPQLKWINPDDGSVSYDQSVDYHESVAWTINGGKVKTDATYRRLYYLAQLDWNRKFGNHEVGAMGVFNRNEYANGSSFKHYREDWVFRATYNYAMRYMLELNGCYNGSEKFGPDYRFKFFPSASLGWTITEEPFMKNIRKYVDMFKVRASWGRIGDDSTGGSYLYSDQYSYGGKTYLGGDNTYDSPYTIYRLTRIGNPNVRWETSEKRNLGFDFGFLGGLITGSLDVFSDKRTDVLLTDRSIPSYYGMNYTVANVGSVDAKGYELSLKVNKAWNKNLRTWANFNMTHATNEIKFADDPKLQASYLNKAGYAIGQNQNNSYIDHGFIRNWDDLYAVPTWGSHDSEKYTGDAIISDFNGDGQITKDDKAPYQYTPIPENTFSTTLGAEWKGLSVTVQFYGVTNVTREVNFPTFERETHIAFKEGSYFTPSNPGGELSLPRWTTVADEGNAGTRYFYDGAFLRLKNAEIAYTFRGAWVKRMHLNSLRVYLNGDNLLLWTNMPDDRENNFSGNSANGAYPTVRRFNLGFDLTF</sequence>
<evidence type="ECO:0000256" key="5">
    <source>
        <dbReference type="ARBA" id="ARBA00023077"/>
    </source>
</evidence>